<reference evidence="1 2" key="2">
    <citation type="journal article" date="2022" name="Mol. Ecol. Resour.">
        <title>The genomes of chicory, endive, great burdock and yacon provide insights into Asteraceae paleo-polyploidization history and plant inulin production.</title>
        <authorList>
            <person name="Fan W."/>
            <person name="Wang S."/>
            <person name="Wang H."/>
            <person name="Wang A."/>
            <person name="Jiang F."/>
            <person name="Liu H."/>
            <person name="Zhao H."/>
            <person name="Xu D."/>
            <person name="Zhang Y."/>
        </authorList>
    </citation>
    <scope>NUCLEOTIDE SEQUENCE [LARGE SCALE GENOMIC DNA]</scope>
    <source>
        <strain evidence="2">cv. Yunnan</strain>
        <tissue evidence="1">Leaves</tissue>
    </source>
</reference>
<name>A0ACB9A7R3_9ASTR</name>
<gene>
    <name evidence="1" type="ORF">L1987_76077</name>
</gene>
<evidence type="ECO:0000313" key="1">
    <source>
        <dbReference type="EMBL" id="KAI3705833.1"/>
    </source>
</evidence>
<evidence type="ECO:0000313" key="2">
    <source>
        <dbReference type="Proteomes" id="UP001056120"/>
    </source>
</evidence>
<reference evidence="2" key="1">
    <citation type="journal article" date="2022" name="Mol. Ecol. Resour.">
        <title>The genomes of chicory, endive, great burdock and yacon provide insights into Asteraceae palaeo-polyploidization history and plant inulin production.</title>
        <authorList>
            <person name="Fan W."/>
            <person name="Wang S."/>
            <person name="Wang H."/>
            <person name="Wang A."/>
            <person name="Jiang F."/>
            <person name="Liu H."/>
            <person name="Zhao H."/>
            <person name="Xu D."/>
            <person name="Zhang Y."/>
        </authorList>
    </citation>
    <scope>NUCLEOTIDE SEQUENCE [LARGE SCALE GENOMIC DNA]</scope>
    <source>
        <strain evidence="2">cv. Yunnan</strain>
    </source>
</reference>
<sequence length="250" mass="27253">MLASDPAVAGSDSRKQAMVDIDDQKSNPVYGSMSMVGRAREMEAKISVSALCKDNMPCYHGGGVDAREPTPERLTGGEVEELWKTAINRSFERMDAMALTLCQCDGLEEFKVCRYHPRLSVVGSTAVVGLLKEKYIIVGLCGDSRAVLCRNDKAVPLSVEHKEPEFVFVKRESEDTSLILGSDGLWGVVSSEMCCEMVHECHQEDVNRNLGVVRGGGPLYMVAAAALLVRLAIGRRSMDNISVIVVDLRG</sequence>
<organism evidence="1 2">
    <name type="scientific">Smallanthus sonchifolius</name>
    <dbReference type="NCBI Taxonomy" id="185202"/>
    <lineage>
        <taxon>Eukaryota</taxon>
        <taxon>Viridiplantae</taxon>
        <taxon>Streptophyta</taxon>
        <taxon>Embryophyta</taxon>
        <taxon>Tracheophyta</taxon>
        <taxon>Spermatophyta</taxon>
        <taxon>Magnoliopsida</taxon>
        <taxon>eudicotyledons</taxon>
        <taxon>Gunneridae</taxon>
        <taxon>Pentapetalae</taxon>
        <taxon>asterids</taxon>
        <taxon>campanulids</taxon>
        <taxon>Asterales</taxon>
        <taxon>Asteraceae</taxon>
        <taxon>Asteroideae</taxon>
        <taxon>Heliantheae alliance</taxon>
        <taxon>Millerieae</taxon>
        <taxon>Smallanthus</taxon>
    </lineage>
</organism>
<comment type="caution">
    <text evidence="1">The sequence shown here is derived from an EMBL/GenBank/DDBJ whole genome shotgun (WGS) entry which is preliminary data.</text>
</comment>
<proteinExistence type="predicted"/>
<protein>
    <submittedName>
        <fullName evidence="1">Uncharacterized protein</fullName>
    </submittedName>
</protein>
<dbReference type="EMBL" id="CM042042">
    <property type="protein sequence ID" value="KAI3705833.1"/>
    <property type="molecule type" value="Genomic_DNA"/>
</dbReference>
<keyword evidence="2" id="KW-1185">Reference proteome</keyword>
<accession>A0ACB9A7R3</accession>
<dbReference type="Proteomes" id="UP001056120">
    <property type="component" value="Linkage Group LG25"/>
</dbReference>